<proteinExistence type="predicted"/>
<accession>A0A392PYL4</accession>
<organism evidence="1 2">
    <name type="scientific">Trifolium medium</name>
    <dbReference type="NCBI Taxonomy" id="97028"/>
    <lineage>
        <taxon>Eukaryota</taxon>
        <taxon>Viridiplantae</taxon>
        <taxon>Streptophyta</taxon>
        <taxon>Embryophyta</taxon>
        <taxon>Tracheophyta</taxon>
        <taxon>Spermatophyta</taxon>
        <taxon>Magnoliopsida</taxon>
        <taxon>eudicotyledons</taxon>
        <taxon>Gunneridae</taxon>
        <taxon>Pentapetalae</taxon>
        <taxon>rosids</taxon>
        <taxon>fabids</taxon>
        <taxon>Fabales</taxon>
        <taxon>Fabaceae</taxon>
        <taxon>Papilionoideae</taxon>
        <taxon>50 kb inversion clade</taxon>
        <taxon>NPAAA clade</taxon>
        <taxon>Hologalegina</taxon>
        <taxon>IRL clade</taxon>
        <taxon>Trifolieae</taxon>
        <taxon>Trifolium</taxon>
    </lineage>
</organism>
<evidence type="ECO:0000313" key="2">
    <source>
        <dbReference type="Proteomes" id="UP000265520"/>
    </source>
</evidence>
<dbReference type="AlphaFoldDB" id="A0A392PYL4"/>
<reference evidence="1 2" key="1">
    <citation type="journal article" date="2018" name="Front. Plant Sci.">
        <title>Red Clover (Trifolium pratense) and Zigzag Clover (T. medium) - A Picture of Genomic Similarities and Differences.</title>
        <authorList>
            <person name="Dluhosova J."/>
            <person name="Istvanek J."/>
            <person name="Nedelnik J."/>
            <person name="Repkova J."/>
        </authorList>
    </citation>
    <scope>NUCLEOTIDE SEQUENCE [LARGE SCALE GENOMIC DNA]</scope>
    <source>
        <strain evidence="2">cv. 10/8</strain>
        <tissue evidence="1">Leaf</tissue>
    </source>
</reference>
<comment type="caution">
    <text evidence="1">The sequence shown here is derived from an EMBL/GenBank/DDBJ whole genome shotgun (WGS) entry which is preliminary data.</text>
</comment>
<dbReference type="Proteomes" id="UP000265520">
    <property type="component" value="Unassembled WGS sequence"/>
</dbReference>
<protein>
    <submittedName>
        <fullName evidence="1">Uncharacterized protein</fullName>
    </submittedName>
</protein>
<name>A0A392PYL4_9FABA</name>
<feature type="non-terminal residue" evidence="1">
    <location>
        <position position="164"/>
    </location>
</feature>
<keyword evidence="2" id="KW-1185">Reference proteome</keyword>
<dbReference type="EMBL" id="LXQA010104322">
    <property type="protein sequence ID" value="MCI17191.1"/>
    <property type="molecule type" value="Genomic_DNA"/>
</dbReference>
<evidence type="ECO:0000313" key="1">
    <source>
        <dbReference type="EMBL" id="MCI17191.1"/>
    </source>
</evidence>
<sequence>MGEKEQLIHIQKGKKDWCCRINVKEPKSHGWRMKVTLEELEAGLTGLDMEEKPCPDLDMTGIKEEDLWVRRWGRFRKVAVRTKFGVNKIEVKKPPRPNLKVRFRKIIDSSKQPAEVKWINIPRESKVEVSKKKSCVKGDIPREWDICYAFHKEQQMHDEKSEAL</sequence>